<keyword evidence="3 4" id="KW-0067">ATP-binding</keyword>
<name>A0A1E4SYS9_9ASCO</name>
<dbReference type="GO" id="GO:0004674">
    <property type="term" value="F:protein serine/threonine kinase activity"/>
    <property type="evidence" value="ECO:0007669"/>
    <property type="project" value="UniProtKB-KW"/>
</dbReference>
<feature type="domain" description="FHA" evidence="6">
    <location>
        <begin position="11"/>
        <end position="64"/>
    </location>
</feature>
<feature type="non-terminal residue" evidence="8">
    <location>
        <position position="1"/>
    </location>
</feature>
<evidence type="ECO:0000313" key="9">
    <source>
        <dbReference type="Proteomes" id="UP000094801"/>
    </source>
</evidence>
<dbReference type="InterPro" id="IPR017441">
    <property type="entry name" value="Protein_kinase_ATP_BS"/>
</dbReference>
<keyword evidence="5" id="KW-0418">Kinase</keyword>
<organism evidence="8 9">
    <name type="scientific">[Candida] arabinofermentans NRRL YB-2248</name>
    <dbReference type="NCBI Taxonomy" id="983967"/>
    <lineage>
        <taxon>Eukaryota</taxon>
        <taxon>Fungi</taxon>
        <taxon>Dikarya</taxon>
        <taxon>Ascomycota</taxon>
        <taxon>Saccharomycotina</taxon>
        <taxon>Pichiomycetes</taxon>
        <taxon>Pichiales</taxon>
        <taxon>Pichiaceae</taxon>
        <taxon>Ogataea</taxon>
        <taxon>Ogataea/Candida clade</taxon>
    </lineage>
</organism>
<accession>A0A1E4SYS9</accession>
<keyword evidence="9" id="KW-1185">Reference proteome</keyword>
<dbReference type="InterPro" id="IPR008984">
    <property type="entry name" value="SMAD_FHA_dom_sf"/>
</dbReference>
<feature type="binding site" evidence="4">
    <location>
        <position position="140"/>
    </location>
    <ligand>
        <name>ATP</name>
        <dbReference type="ChEBI" id="CHEBI:30616"/>
    </ligand>
</feature>
<dbReference type="CDD" id="cd05117">
    <property type="entry name" value="STKc_CAMK"/>
    <property type="match status" value="1"/>
</dbReference>
<dbReference type="Pfam" id="PF00069">
    <property type="entry name" value="Pkinase"/>
    <property type="match status" value="1"/>
</dbReference>
<dbReference type="PROSITE" id="PS50011">
    <property type="entry name" value="PROTEIN_KINASE_DOM"/>
    <property type="match status" value="1"/>
</dbReference>
<dbReference type="EMBL" id="KV453856">
    <property type="protein sequence ID" value="ODV84621.1"/>
    <property type="molecule type" value="Genomic_DNA"/>
</dbReference>
<dbReference type="InterPro" id="IPR000719">
    <property type="entry name" value="Prot_kinase_dom"/>
</dbReference>
<protein>
    <recommendedName>
        <fullName evidence="10">Protein kinase domain-containing protein</fullName>
    </recommendedName>
</protein>
<dbReference type="InterPro" id="IPR011009">
    <property type="entry name" value="Kinase-like_dom_sf"/>
</dbReference>
<feature type="non-terminal residue" evidence="8">
    <location>
        <position position="396"/>
    </location>
</feature>
<proteinExistence type="inferred from homology"/>
<evidence type="ECO:0008006" key="10">
    <source>
        <dbReference type="Google" id="ProtNLM"/>
    </source>
</evidence>
<evidence type="ECO:0000256" key="4">
    <source>
        <dbReference type="PROSITE-ProRule" id="PRU10141"/>
    </source>
</evidence>
<feature type="domain" description="Protein kinase" evidence="7">
    <location>
        <begin position="111"/>
        <end position="394"/>
    </location>
</feature>
<evidence type="ECO:0000313" key="8">
    <source>
        <dbReference type="EMBL" id="ODV84621.1"/>
    </source>
</evidence>
<evidence type="ECO:0000259" key="6">
    <source>
        <dbReference type="PROSITE" id="PS50006"/>
    </source>
</evidence>
<dbReference type="FunFam" id="1.10.510.10:FF:000571">
    <property type="entry name" value="Maternal embryonic leucine zipper kinase"/>
    <property type="match status" value="1"/>
</dbReference>
<sequence>HINIPSNGDKVRIGRSRSKNEVILTPLDCSTVHCEIGLVNLSGKDIVYLKDLSSNGTFLNDCLVGRGNTCLVRPGDKVSFASECHFITRYDTDLAFAAPSEQSKRSFFDSYTLGKLLGTGHYAEVKEAIDRSTGRSLAVKIFHPTKNDDLIHTKASALNRELDILMKIKHKNIVRFHEAFLENVDLHKVSTFLVLEKVNGGELFNRVVTKGKLKQDESKALIKQLLDGLNYLHQMGIAHRDLKPENILLEIKYGNSHEKTGPWDDDETDIQVKIADFGLAKFIGNFNYTNTLCGTPAYVAPEVLVNSTDRKYNKAVDMWSVGVLLYVCLCGFQPFSEELGPPSMKQQILEGRYAFFSPYWDAIDDMALDLISRLLIVDPVKRLTVENTLCHSWFNG</sequence>
<keyword evidence="2 4" id="KW-0547">Nucleotide-binding</keyword>
<dbReference type="SMART" id="SM00220">
    <property type="entry name" value="S_TKc"/>
    <property type="match status" value="1"/>
</dbReference>
<evidence type="ECO:0000259" key="7">
    <source>
        <dbReference type="PROSITE" id="PS50011"/>
    </source>
</evidence>
<dbReference type="PROSITE" id="PS00107">
    <property type="entry name" value="PROTEIN_KINASE_ATP"/>
    <property type="match status" value="1"/>
</dbReference>
<dbReference type="InterPro" id="IPR000253">
    <property type="entry name" value="FHA_dom"/>
</dbReference>
<keyword evidence="5" id="KW-0723">Serine/threonine-protein kinase</keyword>
<dbReference type="STRING" id="983967.A0A1E4SYS9"/>
<evidence type="ECO:0000256" key="5">
    <source>
        <dbReference type="RuleBase" id="RU000304"/>
    </source>
</evidence>
<dbReference type="OrthoDB" id="407410at2759"/>
<dbReference type="GO" id="GO:0030447">
    <property type="term" value="P:filamentous growth"/>
    <property type="evidence" value="ECO:0007669"/>
    <property type="project" value="UniProtKB-ARBA"/>
</dbReference>
<evidence type="ECO:0000256" key="1">
    <source>
        <dbReference type="ARBA" id="ARBA00005575"/>
    </source>
</evidence>
<dbReference type="PANTHER" id="PTHR24347">
    <property type="entry name" value="SERINE/THREONINE-PROTEIN KINASE"/>
    <property type="match status" value="1"/>
</dbReference>
<comment type="similarity">
    <text evidence="1">Belongs to the protein kinase superfamily. CAMK Ser/Thr protein kinase family. CHEK2 subfamily.</text>
</comment>
<dbReference type="SUPFAM" id="SSF49879">
    <property type="entry name" value="SMAD/FHA domain"/>
    <property type="match status" value="1"/>
</dbReference>
<dbReference type="PROSITE" id="PS00108">
    <property type="entry name" value="PROTEIN_KINASE_ST"/>
    <property type="match status" value="1"/>
</dbReference>
<dbReference type="AlphaFoldDB" id="A0A1E4SYS9"/>
<dbReference type="PROSITE" id="PS50006">
    <property type="entry name" value="FHA_DOMAIN"/>
    <property type="match status" value="1"/>
</dbReference>
<dbReference type="SUPFAM" id="SSF56112">
    <property type="entry name" value="Protein kinase-like (PK-like)"/>
    <property type="match status" value="1"/>
</dbReference>
<reference evidence="9" key="1">
    <citation type="submission" date="2016-04" db="EMBL/GenBank/DDBJ databases">
        <title>Comparative genomics of biotechnologically important yeasts.</title>
        <authorList>
            <consortium name="DOE Joint Genome Institute"/>
            <person name="Riley R."/>
            <person name="Haridas S."/>
            <person name="Wolfe K.H."/>
            <person name="Lopes M.R."/>
            <person name="Hittinger C.T."/>
            <person name="Goker M."/>
            <person name="Salamov A."/>
            <person name="Wisecaver J."/>
            <person name="Long T.M."/>
            <person name="Aerts A.L."/>
            <person name="Barry K."/>
            <person name="Choi C."/>
            <person name="Clum A."/>
            <person name="Coughlan A.Y."/>
            <person name="Deshpande S."/>
            <person name="Douglass A.P."/>
            <person name="Hanson S.J."/>
            <person name="Klenk H.-P."/>
            <person name="Labutti K."/>
            <person name="Lapidus A."/>
            <person name="Lindquist E."/>
            <person name="Lipzen A."/>
            <person name="Meier-Kolthoff J.P."/>
            <person name="Ohm R.A."/>
            <person name="Otillar R.P."/>
            <person name="Pangilinan J."/>
            <person name="Peng Y."/>
            <person name="Rokas A."/>
            <person name="Rosa C.A."/>
            <person name="Scheuner C."/>
            <person name="Sibirny A.A."/>
            <person name="Slot J.C."/>
            <person name="Stielow J.B."/>
            <person name="Sun H."/>
            <person name="Kurtzman C.P."/>
            <person name="Blackwell M."/>
            <person name="Grigoriev I.V."/>
            <person name="Jeffries T.W."/>
        </authorList>
    </citation>
    <scope>NUCLEOTIDE SEQUENCE [LARGE SCALE GENOMIC DNA]</scope>
    <source>
        <strain evidence="9">NRRL YB-2248</strain>
    </source>
</reference>
<evidence type="ECO:0000256" key="2">
    <source>
        <dbReference type="ARBA" id="ARBA00022741"/>
    </source>
</evidence>
<dbReference type="SMART" id="SM00240">
    <property type="entry name" value="FHA"/>
    <property type="match status" value="1"/>
</dbReference>
<keyword evidence="5" id="KW-0808">Transferase</keyword>
<dbReference type="Pfam" id="PF00498">
    <property type="entry name" value="FHA"/>
    <property type="match status" value="1"/>
</dbReference>
<dbReference type="Proteomes" id="UP000094801">
    <property type="component" value="Unassembled WGS sequence"/>
</dbReference>
<evidence type="ECO:0000256" key="3">
    <source>
        <dbReference type="ARBA" id="ARBA00022840"/>
    </source>
</evidence>
<dbReference type="GO" id="GO:0005524">
    <property type="term" value="F:ATP binding"/>
    <property type="evidence" value="ECO:0007669"/>
    <property type="project" value="UniProtKB-UniRule"/>
</dbReference>
<dbReference type="InterPro" id="IPR008271">
    <property type="entry name" value="Ser/Thr_kinase_AS"/>
</dbReference>
<gene>
    <name evidence="8" type="ORF">CANARDRAFT_179548</name>
</gene>
<dbReference type="Gene3D" id="2.60.200.20">
    <property type="match status" value="1"/>
</dbReference>
<dbReference type="Gene3D" id="1.10.510.10">
    <property type="entry name" value="Transferase(Phosphotransferase) domain 1"/>
    <property type="match status" value="1"/>
</dbReference>